<dbReference type="Gene3D" id="2.60.120.200">
    <property type="match status" value="2"/>
</dbReference>
<feature type="region of interest" description="Disordered" evidence="3">
    <location>
        <begin position="2209"/>
        <end position="2239"/>
    </location>
</feature>
<dbReference type="InterPro" id="IPR013320">
    <property type="entry name" value="ConA-like_dom_sf"/>
</dbReference>
<keyword evidence="7" id="KW-1185">Reference proteome</keyword>
<dbReference type="GO" id="GO:0005102">
    <property type="term" value="F:signaling receptor binding"/>
    <property type="evidence" value="ECO:0007669"/>
    <property type="project" value="TreeGrafter"/>
</dbReference>
<sequence>MHIYFNDCTSHEDFFEGLISPHFTTLCISAQQVWRSIYSVTLDLDRWYTVDASWNHVTGIQLSLDGVVLTSELNSTHKADNVTEKHPLHIARSPSDDKNMTSIMEILMFRVWTKTIDELKVLGCDNDLKIKNPADRCKNNMTEVKFEEVLRGQDLVTSLGTLKIHGNVSVERTLFQQGQMVLVLDQNGYVDIGLTGVSCLDDVTTCTGSFNFRITFMIREISLTQNYIITSGGELLESTGVSLYYQHGQLRFWVKRGRLTDRKIFDYPLTENVWYTMDASWDASDGSIAVFIDGTEIVGRKLFSSPTPPTNLTYPIHLGKSPGKNGTTKMNVLLFRFWEKTRTQLVKEGCNKTLAVKNPPNPPATTTKATSTTATTTSSGTTSPDTTSPGTTPATVQTKVTFKQITGTTLVTTYTNMTIHGSVTLQYVPAGQILVMDKPGSYVDIGKTGAPCLDDVTSCSTGFNFRLVFTLTSTTTRPQVLISNGADKDAKAGVAVHYVNNSLVVYIKRATDSLVGTFPCTLNPGFWFTVDISWKAKGSLDVHLNNVLLQGKLTVSAITVQMNVTYNLLLGKSPGDLVTTSMRVFEIDLRTRVYTRITRQQLQLPKLDNYNLTTSQPLTTNEQLTTTTTEITTTETMTTTPEDLTTTVATTVTTTIPTTTTENTTSIPTTTTTATTSPTPTTTTTTTTQGPTTTLPTPGDCSVQDLDPQAKLFYNLTFLRLSKPDDLVVTPDGVLRAIGDPQLNSVAGTLGRTITFDGTDDAAELECIPCISNLLNCMTGFTLQVDVNLKQAPASIEVMRDDTQIGYVAISEPNLVQSQTNSELISEESKQDASDDNIRKRRSAMQNNATQDVMDSKIRAASNKITYLIDSIEDPTTDMGMELFYDSGKLHVTLQANKGKWIIEGPYDLKLDTLYRIQVSWHPTGTLSLYVDGFLISETKRVSLRRVNYYQSRPLFLGRERNGQQDSTIALSELLIWMSTRDALQLQGLIPALSTTPTTTVKTTTPGLVKDFVWTLVNVKQRVIVSHEWEMVILGSPSVDKSGVILDSNDKFIRIPNIKDSCLTNPTVCQDGLTIEVNSIIFTSGGEVPDQPGITLIYRFGQVHVIVSTKLQSWYVSLSKTIVMTNDFCKVQVSWSQLTSLKVFVNEILVGVSFTPVDHRNPTVSVTDSLTIGGGQTTCIVNKVHIWLVHIDKLIEFNIIKGQETTTQPMTTTIVEEETTTQKMPINPSTVMKGIYPAGCYSADLCFATPTTELLSTSGATRETTTAVNTTPKHTKPTTAEPITTTASQVTTEAPTAAPTTSKITKPTTELPTTTKPTKPSPTTTPTLTTSTASTITTKPTTTTTTTTTTKKPTTTTKTTTPTTITSTTTTTTTTPTTTTTTTTATTTLPPCPQEPKLVQLEPQADINGEGQLVCFISDPIDINLDMEIKFTFRIQGVRQTWTKIIKSPDVGTTLAASAMGINLINKKISCKAQARHNVPGTKWCWEKSSNVLSPSIQCPPIRPNRVVTVVEGLKAHVLEVKTTVPPAFFCKQGDAGKCSMEVITQIKQERGEITCSRREVIPQFVLGVSIIGTGRDKTCGVKINDNNWKGGVSIPVKATIDGVVDRDKTRKIDISVRIVGQVTMNVQTVQCGQLSFKAVDRDKKATCGSVNDPHITTFDKKRYNNFIPGEFTLYEHKSLPYEIRALYKHCNGRRGPTCNCAAAVRSGDDVIKFDTCNNRVNQGRGRHTHSRVSIQIYKNGQFTPGTIIKRLGCGQKYEVTLPTGTKVVITGSKRPLMNIHIHGSSSDFNDVQGLCGNFNGNGNDDLEGESGRNPNRFSSKWKQGSSNTIFEGIPTQQSPEPVKYCSCYDGQNMFCRPGLDTYKCGGSSGPGNDITANLVRRARTPNLRNRSNRQKRQADSAEEQAIETTAAPDANVTSFSQTSALAYCKSFLESKPALNACLEFLDLEAVNGSVLSCAEDLEELGDTEWATSHLEDLTEQCVESAQREEAAWNSTEEERDGEPAVPIEISSGLCQLDCGQKEGRGKCITGFCECNAGFMGESCEITLSTKPEVLPATETCDLVTSSCTDVAIEGDNFVPSQNLECTFKFATMDSNLTLTNEEATVPAEFVGMSQVVCPLPEDAVARGRSAFVTVSNDGIAASEQIFLHVVHKSSCQECQLVDGGKDARCTFKPDACIIDGQCYAALERYLEDDCYRCDPQVSQSSWVKTSEPRCVDDPSSQKGDTQQGPEKSEAAGKSDSDSDTLVIVLGVLCGVLALAVIGAFVIICRKLSANRKQEQLIPAADRRFNLSGKGVIPPESASDDILGGSAAAIRLGEAYKN</sequence>
<dbReference type="PROSITE" id="PS51233">
    <property type="entry name" value="VWFD"/>
    <property type="match status" value="1"/>
</dbReference>
<dbReference type="GO" id="GO:0009986">
    <property type="term" value="C:cell surface"/>
    <property type="evidence" value="ECO:0007669"/>
    <property type="project" value="TreeGrafter"/>
</dbReference>
<evidence type="ECO:0000313" key="6">
    <source>
        <dbReference type="EMBL" id="KAK3794753.1"/>
    </source>
</evidence>
<evidence type="ECO:0000313" key="7">
    <source>
        <dbReference type="Proteomes" id="UP001283361"/>
    </source>
</evidence>
<dbReference type="Pfam" id="PF26129">
    <property type="entry name" value="Vwde"/>
    <property type="match status" value="1"/>
</dbReference>
<evidence type="ECO:0000259" key="5">
    <source>
        <dbReference type="PROSITE" id="PS51233"/>
    </source>
</evidence>
<dbReference type="PANTHER" id="PTHR14949:SF56">
    <property type="entry name" value="EGF-LIKE-DOMAIN, MULTIPLE 7"/>
    <property type="match status" value="1"/>
</dbReference>
<proteinExistence type="predicted"/>
<feature type="region of interest" description="Disordered" evidence="3">
    <location>
        <begin position="353"/>
        <end position="394"/>
    </location>
</feature>
<feature type="compositionally biased region" description="Basic and acidic residues" evidence="3">
    <location>
        <begin position="827"/>
        <end position="838"/>
    </location>
</feature>
<keyword evidence="1" id="KW-0732">Signal</keyword>
<feature type="region of interest" description="Disordered" evidence="3">
    <location>
        <begin position="1257"/>
        <end position="1392"/>
    </location>
</feature>
<organism evidence="6 7">
    <name type="scientific">Elysia crispata</name>
    <name type="common">lettuce slug</name>
    <dbReference type="NCBI Taxonomy" id="231223"/>
    <lineage>
        <taxon>Eukaryota</taxon>
        <taxon>Metazoa</taxon>
        <taxon>Spiralia</taxon>
        <taxon>Lophotrochozoa</taxon>
        <taxon>Mollusca</taxon>
        <taxon>Gastropoda</taxon>
        <taxon>Heterobranchia</taxon>
        <taxon>Euthyneura</taxon>
        <taxon>Panpulmonata</taxon>
        <taxon>Sacoglossa</taxon>
        <taxon>Placobranchoidea</taxon>
        <taxon>Plakobranchidae</taxon>
        <taxon>Elysia</taxon>
    </lineage>
</organism>
<feature type="transmembrane region" description="Helical" evidence="4">
    <location>
        <begin position="2246"/>
        <end position="2268"/>
    </location>
</feature>
<dbReference type="Pfam" id="PF00094">
    <property type="entry name" value="VWD"/>
    <property type="match status" value="1"/>
</dbReference>
<evidence type="ECO:0000256" key="2">
    <source>
        <dbReference type="ARBA" id="ARBA00023157"/>
    </source>
</evidence>
<protein>
    <recommendedName>
        <fullName evidence="5">VWFD domain-containing protein</fullName>
    </recommendedName>
</protein>
<keyword evidence="2" id="KW-1015">Disulfide bond</keyword>
<dbReference type="EMBL" id="JAWDGP010001093">
    <property type="protein sequence ID" value="KAK3794753.1"/>
    <property type="molecule type" value="Genomic_DNA"/>
</dbReference>
<dbReference type="InterPro" id="IPR050969">
    <property type="entry name" value="Dev_Signal_Modulators"/>
</dbReference>
<keyword evidence="4" id="KW-1133">Transmembrane helix</keyword>
<evidence type="ECO:0000256" key="4">
    <source>
        <dbReference type="SAM" id="Phobius"/>
    </source>
</evidence>
<dbReference type="Proteomes" id="UP001283361">
    <property type="component" value="Unassembled WGS sequence"/>
</dbReference>
<dbReference type="GO" id="GO:0005576">
    <property type="term" value="C:extracellular region"/>
    <property type="evidence" value="ECO:0007669"/>
    <property type="project" value="TreeGrafter"/>
</dbReference>
<dbReference type="SUPFAM" id="SSF49899">
    <property type="entry name" value="Concanavalin A-like lectins/glucanases"/>
    <property type="match status" value="3"/>
</dbReference>
<evidence type="ECO:0000256" key="3">
    <source>
        <dbReference type="SAM" id="MobiDB-lite"/>
    </source>
</evidence>
<feature type="region of interest" description="Disordered" evidence="3">
    <location>
        <begin position="1884"/>
        <end position="1910"/>
    </location>
</feature>
<name>A0AAE1AVJ4_9GAST</name>
<feature type="compositionally biased region" description="Polar residues" evidence="3">
    <location>
        <begin position="2219"/>
        <end position="2230"/>
    </location>
</feature>
<feature type="compositionally biased region" description="Low complexity" evidence="3">
    <location>
        <begin position="1261"/>
        <end position="1389"/>
    </location>
</feature>
<dbReference type="PANTHER" id="PTHR14949">
    <property type="entry name" value="EGF-LIKE-DOMAIN, MULTIPLE 7, 8"/>
    <property type="match status" value="1"/>
</dbReference>
<keyword evidence="4" id="KW-0472">Membrane</keyword>
<comment type="caution">
    <text evidence="6">The sequence shown here is derived from an EMBL/GenBank/DDBJ whole genome shotgun (WGS) entry which is preliminary data.</text>
</comment>
<feature type="compositionally biased region" description="Low complexity" evidence="3">
    <location>
        <begin position="364"/>
        <end position="394"/>
    </location>
</feature>
<gene>
    <name evidence="6" type="ORF">RRG08_047029</name>
</gene>
<accession>A0AAE1AVJ4</accession>
<dbReference type="SMART" id="SM00216">
    <property type="entry name" value="VWD"/>
    <property type="match status" value="1"/>
</dbReference>
<dbReference type="InterPro" id="IPR001846">
    <property type="entry name" value="VWF_type-D"/>
</dbReference>
<feature type="region of interest" description="Disordered" evidence="3">
    <location>
        <begin position="819"/>
        <end position="839"/>
    </location>
</feature>
<keyword evidence="4" id="KW-0812">Transmembrane</keyword>
<evidence type="ECO:0000256" key="1">
    <source>
        <dbReference type="ARBA" id="ARBA00022729"/>
    </source>
</evidence>
<dbReference type="InterPro" id="IPR058727">
    <property type="entry name" value="Helical_Vwde"/>
</dbReference>
<feature type="region of interest" description="Disordered" evidence="3">
    <location>
        <begin position="659"/>
        <end position="696"/>
    </location>
</feature>
<reference evidence="6" key="1">
    <citation type="journal article" date="2023" name="G3 (Bethesda)">
        <title>A reference genome for the long-term kleptoplast-retaining sea slug Elysia crispata morphotype clarki.</title>
        <authorList>
            <person name="Eastman K.E."/>
            <person name="Pendleton A.L."/>
            <person name="Shaikh M.A."/>
            <person name="Suttiyut T."/>
            <person name="Ogas R."/>
            <person name="Tomko P."/>
            <person name="Gavelis G."/>
            <person name="Widhalm J.R."/>
            <person name="Wisecaver J.H."/>
        </authorList>
    </citation>
    <scope>NUCLEOTIDE SEQUENCE</scope>
    <source>
        <strain evidence="6">ECLA1</strain>
    </source>
</reference>
<feature type="domain" description="VWFD" evidence="5">
    <location>
        <begin position="1646"/>
        <end position="1830"/>
    </location>
</feature>